<feature type="region of interest" description="Disordered" evidence="1">
    <location>
        <begin position="20"/>
        <end position="66"/>
    </location>
</feature>
<sequence>MIHQNPFKALSYPVKVSVRYPQVAPPKEGRRNRQDLSNTSRAFSELTGHDNWESEPSSTNSTESEYDTLIDEDREIKKYMSASDKEIKGKYVVSDEFFGGSIGPKSDRFVCGAGGTEGRGVWATGEAEGVQKKRLAFMQEKSPLEVLRYGGIVALLLRSSMYYSAATIKIPENKAKDVFNYLSHVENSQVWQKNVQECTIPSYSPCHFGLGCMYISYGRVAFLSNYKVKRYLRMTRFNEDDLTHEVSQKVMDNLLNDFLGQFWHAFDVIREHEYVSSLRSSYFILLRKHLERTNKDQLGPEDWHAFDVEWDLCKLKHKQPKGEAGRNCCCGGGCGCVNDLVAGDDSK</sequence>
<accession>A0A9W6ZFM9</accession>
<dbReference type="AlphaFoldDB" id="A0A9W6ZFM9"/>
<feature type="compositionally biased region" description="Low complexity" evidence="1">
    <location>
        <begin position="54"/>
        <end position="63"/>
    </location>
</feature>
<reference evidence="3" key="1">
    <citation type="journal article" date="2023" name="Commun. Biol.">
        <title>Genome analysis of Parmales, the sister group of diatoms, reveals the evolutionary specialization of diatoms from phago-mixotrophs to photoautotrophs.</title>
        <authorList>
            <person name="Ban H."/>
            <person name="Sato S."/>
            <person name="Yoshikawa S."/>
            <person name="Yamada K."/>
            <person name="Nakamura Y."/>
            <person name="Ichinomiya M."/>
            <person name="Sato N."/>
            <person name="Blanc-Mathieu R."/>
            <person name="Endo H."/>
            <person name="Kuwata A."/>
            <person name="Ogata H."/>
        </authorList>
    </citation>
    <scope>NUCLEOTIDE SEQUENCE [LARGE SCALE GENOMIC DNA]</scope>
</reference>
<evidence type="ECO:0000313" key="3">
    <source>
        <dbReference type="Proteomes" id="UP001162640"/>
    </source>
</evidence>
<organism evidence="2 3">
    <name type="scientific">Triparma laevis f. inornata</name>
    <dbReference type="NCBI Taxonomy" id="1714386"/>
    <lineage>
        <taxon>Eukaryota</taxon>
        <taxon>Sar</taxon>
        <taxon>Stramenopiles</taxon>
        <taxon>Ochrophyta</taxon>
        <taxon>Bolidophyceae</taxon>
        <taxon>Parmales</taxon>
        <taxon>Triparmaceae</taxon>
        <taxon>Triparma</taxon>
    </lineage>
</organism>
<proteinExistence type="predicted"/>
<dbReference type="Proteomes" id="UP001162640">
    <property type="component" value="Unassembled WGS sequence"/>
</dbReference>
<gene>
    <name evidence="2" type="ORF">TL16_g00998</name>
</gene>
<evidence type="ECO:0000313" key="2">
    <source>
        <dbReference type="EMBL" id="GMH51376.1"/>
    </source>
</evidence>
<evidence type="ECO:0000256" key="1">
    <source>
        <dbReference type="SAM" id="MobiDB-lite"/>
    </source>
</evidence>
<protein>
    <submittedName>
        <fullName evidence="2">Uncharacterized protein</fullName>
    </submittedName>
</protein>
<name>A0A9W6ZFM9_9STRA</name>
<dbReference type="EMBL" id="BLQM01000020">
    <property type="protein sequence ID" value="GMH51376.1"/>
    <property type="molecule type" value="Genomic_DNA"/>
</dbReference>
<comment type="caution">
    <text evidence="2">The sequence shown here is derived from an EMBL/GenBank/DDBJ whole genome shotgun (WGS) entry which is preliminary data.</text>
</comment>